<organism evidence="1 2">
    <name type="scientific">Veronia pacifica</name>
    <dbReference type="NCBI Taxonomy" id="1080227"/>
    <lineage>
        <taxon>Bacteria</taxon>
        <taxon>Pseudomonadati</taxon>
        <taxon>Pseudomonadota</taxon>
        <taxon>Gammaproteobacteria</taxon>
        <taxon>Vibrionales</taxon>
        <taxon>Vibrionaceae</taxon>
        <taxon>Veronia</taxon>
    </lineage>
</organism>
<dbReference type="STRING" id="1080227.A8L45_15210"/>
<protein>
    <submittedName>
        <fullName evidence="1">Uncharacterized protein</fullName>
    </submittedName>
</protein>
<name>A0A1C3EF23_9GAMM</name>
<reference evidence="1 2" key="1">
    <citation type="submission" date="2016-05" db="EMBL/GenBank/DDBJ databases">
        <title>Genomic Taxonomy of the Vibrionaceae.</title>
        <authorList>
            <person name="Gomez-Gil B."/>
            <person name="Enciso-Ibarra J."/>
        </authorList>
    </citation>
    <scope>NUCLEOTIDE SEQUENCE [LARGE SCALE GENOMIC DNA]</scope>
    <source>
        <strain evidence="1 2">CAIM 1920</strain>
    </source>
</reference>
<evidence type="ECO:0000313" key="2">
    <source>
        <dbReference type="Proteomes" id="UP000094936"/>
    </source>
</evidence>
<keyword evidence="2" id="KW-1185">Reference proteome</keyword>
<gene>
    <name evidence="1" type="ORF">A8L45_15210</name>
</gene>
<sequence length="62" mass="7257">MIDSFVRQNTLHALIDLTRKAASGLLFYYPAEGVSLSSSTFLKKQKLFSFREIPELTFRYFY</sequence>
<comment type="caution">
    <text evidence="1">The sequence shown here is derived from an EMBL/GenBank/DDBJ whole genome shotgun (WGS) entry which is preliminary data.</text>
</comment>
<evidence type="ECO:0000313" key="1">
    <source>
        <dbReference type="EMBL" id="ODA31838.1"/>
    </source>
</evidence>
<dbReference type="AlphaFoldDB" id="A0A1C3EF23"/>
<accession>A0A1C3EF23</accession>
<dbReference type="Proteomes" id="UP000094936">
    <property type="component" value="Unassembled WGS sequence"/>
</dbReference>
<dbReference type="EMBL" id="LYBM01000029">
    <property type="protein sequence ID" value="ODA31838.1"/>
    <property type="molecule type" value="Genomic_DNA"/>
</dbReference>
<proteinExistence type="predicted"/>